<organism evidence="2">
    <name type="scientific">Noccaea caerulescens</name>
    <name type="common">Alpine penny-cress</name>
    <name type="synonym">Thlaspi caerulescens</name>
    <dbReference type="NCBI Taxonomy" id="107243"/>
    <lineage>
        <taxon>Eukaryota</taxon>
        <taxon>Viridiplantae</taxon>
        <taxon>Streptophyta</taxon>
        <taxon>Embryophyta</taxon>
        <taxon>Tracheophyta</taxon>
        <taxon>Spermatophyta</taxon>
        <taxon>Magnoliopsida</taxon>
        <taxon>eudicotyledons</taxon>
        <taxon>Gunneridae</taxon>
        <taxon>Pentapetalae</taxon>
        <taxon>rosids</taxon>
        <taxon>malvids</taxon>
        <taxon>Brassicales</taxon>
        <taxon>Brassicaceae</taxon>
        <taxon>Coluteocarpeae</taxon>
        <taxon>Noccaea</taxon>
    </lineage>
</organism>
<dbReference type="GO" id="GO:0005524">
    <property type="term" value="F:ATP binding"/>
    <property type="evidence" value="ECO:0007669"/>
    <property type="project" value="InterPro"/>
</dbReference>
<keyword evidence="1" id="KW-0732">Signal</keyword>
<dbReference type="GO" id="GO:0005737">
    <property type="term" value="C:cytoplasm"/>
    <property type="evidence" value="ECO:0007669"/>
    <property type="project" value="InterPro"/>
</dbReference>
<dbReference type="SUPFAM" id="SSF101353">
    <property type="entry name" value="Putative anticodon-binding domain of alanyl-tRNA synthetase (AlaRS)"/>
    <property type="match status" value="1"/>
</dbReference>
<dbReference type="GO" id="GO:0006419">
    <property type="term" value="P:alanyl-tRNA aminoacylation"/>
    <property type="evidence" value="ECO:0007669"/>
    <property type="project" value="InterPro"/>
</dbReference>
<dbReference type="InterPro" id="IPR018162">
    <property type="entry name" value="Ala-tRNA-ligase_IIc_anticod-bd"/>
</dbReference>
<dbReference type="GO" id="GO:0004813">
    <property type="term" value="F:alanine-tRNA ligase activity"/>
    <property type="evidence" value="ECO:0007669"/>
    <property type="project" value="InterPro"/>
</dbReference>
<evidence type="ECO:0000313" key="2">
    <source>
        <dbReference type="EMBL" id="JAU25817.1"/>
    </source>
</evidence>
<dbReference type="EMBL" id="GEVI01006503">
    <property type="protein sequence ID" value="JAU25817.1"/>
    <property type="molecule type" value="Transcribed_RNA"/>
</dbReference>
<gene>
    <name evidence="2" type="ORF">GA_TR15890_c3_g1_i1_g.49854</name>
</gene>
<protein>
    <submittedName>
        <fullName evidence="2">Alanine--tRNA ligase</fullName>
    </submittedName>
</protein>
<reference evidence="2" key="1">
    <citation type="submission" date="2016-07" db="EMBL/GenBank/DDBJ databases">
        <title>De novo transcriptome assembly of four accessions of the metal hyperaccumulator plant Noccaea caerulescens.</title>
        <authorList>
            <person name="Blande D."/>
            <person name="Halimaa P."/>
            <person name="Tervahauta A.I."/>
            <person name="Aarts M.G."/>
            <person name="Karenlampi S.O."/>
        </authorList>
    </citation>
    <scope>NUCLEOTIDE SEQUENCE</scope>
</reference>
<keyword evidence="2" id="KW-0436">Ligase</keyword>
<feature type="signal peptide" evidence="1">
    <location>
        <begin position="1"/>
        <end position="21"/>
    </location>
</feature>
<sequence>MSFLCCRVIFLWACFNHVAHYSKERAHLSEPNHNHDSFLGDDFLISSVGFHVLSLEVLKSCNEGRQSVLRSILRRAVRYGKEILKADEGFLTDL</sequence>
<dbReference type="AlphaFoldDB" id="A0A1J3E107"/>
<feature type="chain" id="PRO_5009620756" evidence="1">
    <location>
        <begin position="22"/>
        <end position="94"/>
    </location>
</feature>
<evidence type="ECO:0000256" key="1">
    <source>
        <dbReference type="SAM" id="SignalP"/>
    </source>
</evidence>
<name>A0A1J3E107_NOCCA</name>
<proteinExistence type="predicted"/>
<accession>A0A1J3E107</accession>